<reference evidence="1 2" key="1">
    <citation type="submission" date="2023-03" db="EMBL/GenBank/DDBJ databases">
        <title>Bacillus Genome Sequencing.</title>
        <authorList>
            <person name="Dunlap C."/>
        </authorList>
    </citation>
    <scope>NUCLEOTIDE SEQUENCE [LARGE SCALE GENOMIC DNA]</scope>
    <source>
        <strain evidence="1 2">BD-533</strain>
    </source>
</reference>
<dbReference type="Proteomes" id="UP001338137">
    <property type="component" value="Unassembled WGS sequence"/>
</dbReference>
<sequence length="427" mass="48694">MHPFMGITDWDRVGLSVEVSAKRLQRIAYVDRGLMQIECGQLIAIPEYEVKGALARMVWQEANHYDELRSRCKQLRMGSVAFDKCPDSELKAMIDRTLEAGSALTLLVVLFEVIKPAQIRAIRSYMEQAQPLVDEPTISLLKRQLPEREEQIAWGTSAIQELSLAAAEEECELAARWKIYVNGLLGAAGGVDGTSPRTEIRAEDKVVTQPFQLPLQSTRDARFVSAVKKHKDQHFADNEHGRFEQMMFTRFFEMSPAEGVAYVHFTTKGKPWAFYMDTARHLWDEVRHSWFGEAALRKKGYDIYAVPNWTGWYDLTAQHFELDEAYTHLTIAIEKAAMKYPPGKREEWEFCRDIAKDPLMTTFQDFDWADEVVHASFGQKWIIDEIHQGDNRAAKAAAEATVVKRLAYMKAYEDGKPAHGNSFAGGY</sequence>
<evidence type="ECO:0000313" key="1">
    <source>
        <dbReference type="EMBL" id="MEC0227213.1"/>
    </source>
</evidence>
<keyword evidence="2" id="KW-1185">Reference proteome</keyword>
<proteinExistence type="predicted"/>
<evidence type="ECO:0000313" key="2">
    <source>
        <dbReference type="Proteomes" id="UP001338137"/>
    </source>
</evidence>
<dbReference type="EMBL" id="JARLKY010000018">
    <property type="protein sequence ID" value="MEC0227213.1"/>
    <property type="molecule type" value="Genomic_DNA"/>
</dbReference>
<comment type="caution">
    <text evidence="1">The sequence shown here is derived from an EMBL/GenBank/DDBJ whole genome shotgun (WGS) entry which is preliminary data.</text>
</comment>
<evidence type="ECO:0008006" key="3">
    <source>
        <dbReference type="Google" id="ProtNLM"/>
    </source>
</evidence>
<name>A0ABU6FZ85_9BACL</name>
<dbReference type="RefSeq" id="WP_326071573.1">
    <property type="nucleotide sequence ID" value="NZ_JARLKY010000018.1"/>
</dbReference>
<organism evidence="1 2">
    <name type="scientific">Paenibacillus alba</name>
    <dbReference type="NCBI Taxonomy" id="1197127"/>
    <lineage>
        <taxon>Bacteria</taxon>
        <taxon>Bacillati</taxon>
        <taxon>Bacillota</taxon>
        <taxon>Bacilli</taxon>
        <taxon>Bacillales</taxon>
        <taxon>Paenibacillaceae</taxon>
        <taxon>Paenibacillus</taxon>
    </lineage>
</organism>
<gene>
    <name evidence="1" type="ORF">P4I72_08760</name>
</gene>
<protein>
    <recommendedName>
        <fullName evidence="3">DUF455 family protein</fullName>
    </recommendedName>
</protein>
<accession>A0ABU6FZ85</accession>